<dbReference type="PANTHER" id="PTHR43280">
    <property type="entry name" value="ARAC-FAMILY TRANSCRIPTIONAL REGULATOR"/>
    <property type="match status" value="1"/>
</dbReference>
<organism evidence="5 6">
    <name type="scientific">Companilactobacillus suantsaicola</name>
    <dbReference type="NCBI Taxonomy" id="2487723"/>
    <lineage>
        <taxon>Bacteria</taxon>
        <taxon>Bacillati</taxon>
        <taxon>Bacillota</taxon>
        <taxon>Bacilli</taxon>
        <taxon>Lactobacillales</taxon>
        <taxon>Lactobacillaceae</taxon>
        <taxon>Companilactobacillus</taxon>
    </lineage>
</organism>
<keyword evidence="6" id="KW-1185">Reference proteome</keyword>
<protein>
    <submittedName>
        <fullName evidence="5">AraC family transcriptional regulator</fullName>
    </submittedName>
</protein>
<dbReference type="Gene3D" id="2.60.120.10">
    <property type="entry name" value="Jelly Rolls"/>
    <property type="match status" value="1"/>
</dbReference>
<dbReference type="GO" id="GO:0003700">
    <property type="term" value="F:DNA-binding transcription factor activity"/>
    <property type="evidence" value="ECO:0007669"/>
    <property type="project" value="InterPro"/>
</dbReference>
<dbReference type="InterPro" id="IPR018060">
    <property type="entry name" value="HTH_AraC"/>
</dbReference>
<gene>
    <name evidence="5" type="ORF">EGT49_07550</name>
</gene>
<dbReference type="Pfam" id="PF12833">
    <property type="entry name" value="HTH_18"/>
    <property type="match status" value="1"/>
</dbReference>
<dbReference type="PROSITE" id="PS01124">
    <property type="entry name" value="HTH_ARAC_FAMILY_2"/>
    <property type="match status" value="1"/>
</dbReference>
<dbReference type="InterPro" id="IPR014710">
    <property type="entry name" value="RmlC-like_jellyroll"/>
</dbReference>
<accession>A0A4Z0JLC2</accession>
<evidence type="ECO:0000259" key="4">
    <source>
        <dbReference type="PROSITE" id="PS01124"/>
    </source>
</evidence>
<dbReference type="InterPro" id="IPR003313">
    <property type="entry name" value="AraC-bd"/>
</dbReference>
<keyword evidence="1" id="KW-0805">Transcription regulation</keyword>
<reference evidence="5 6" key="1">
    <citation type="submission" date="2018-10" db="EMBL/GenBank/DDBJ databases">
        <title>Lactobacillus sp. R7 and Lactobacillus sp. R19 isolated from fermented mustard green product of Taiwan.</title>
        <authorList>
            <person name="Lin S.-T."/>
        </authorList>
    </citation>
    <scope>NUCLEOTIDE SEQUENCE [LARGE SCALE GENOMIC DNA]</scope>
    <source>
        <strain evidence="5 6">BCRC 81127</strain>
    </source>
</reference>
<feature type="domain" description="HTH araC/xylS-type" evidence="4">
    <location>
        <begin position="182"/>
        <end position="280"/>
    </location>
</feature>
<dbReference type="SUPFAM" id="SSF46689">
    <property type="entry name" value="Homeodomain-like"/>
    <property type="match status" value="2"/>
</dbReference>
<sequence length="289" mass="33873">MTEEKFEMVVPNDQRLPFGCRLQTNPNKQMILPHWHDTYEIDYVVNSQNQNFYLDGKTFNQKKGEIVCVNPYQVHGLTLPKDEKRIAITLMIPLALLDKLNINKFDFRIQNRIFEPSDQRYLFLVNLFDELTKILRCEDDTFLRTEKIGLVYAILGVLFKDFSQPDKLAFNNYASNRIDYIKQSLEWLGDNYMYQVKLEDLAEQVKLSKSYFSHLFKQITGQTPQAYLTGIRLAHARQTIQNTDLTMTRIALKTGFSNVKAMNTAFKKNLGMTPYQYKLEQQKAGFDIF</sequence>
<dbReference type="GO" id="GO:0043565">
    <property type="term" value="F:sequence-specific DNA binding"/>
    <property type="evidence" value="ECO:0007669"/>
    <property type="project" value="InterPro"/>
</dbReference>
<dbReference type="InterPro" id="IPR009057">
    <property type="entry name" value="Homeodomain-like_sf"/>
</dbReference>
<dbReference type="CDD" id="cd02208">
    <property type="entry name" value="cupin_RmlC-like"/>
    <property type="match status" value="1"/>
</dbReference>
<dbReference type="Pfam" id="PF02311">
    <property type="entry name" value="AraC_binding"/>
    <property type="match status" value="1"/>
</dbReference>
<dbReference type="Proteomes" id="UP000298021">
    <property type="component" value="Unassembled WGS sequence"/>
</dbReference>
<dbReference type="RefSeq" id="WP_135373048.1">
    <property type="nucleotide sequence ID" value="NZ_RKLY01000017.1"/>
</dbReference>
<keyword evidence="2" id="KW-0238">DNA-binding</keyword>
<evidence type="ECO:0000256" key="2">
    <source>
        <dbReference type="ARBA" id="ARBA00023125"/>
    </source>
</evidence>
<evidence type="ECO:0000256" key="1">
    <source>
        <dbReference type="ARBA" id="ARBA00023015"/>
    </source>
</evidence>
<dbReference type="AlphaFoldDB" id="A0A4Z0JLC2"/>
<comment type="caution">
    <text evidence="5">The sequence shown here is derived from an EMBL/GenBank/DDBJ whole genome shotgun (WGS) entry which is preliminary data.</text>
</comment>
<dbReference type="SMART" id="SM00342">
    <property type="entry name" value="HTH_ARAC"/>
    <property type="match status" value="1"/>
</dbReference>
<dbReference type="OrthoDB" id="9791615at2"/>
<evidence type="ECO:0000313" key="5">
    <source>
        <dbReference type="EMBL" id="TGD22904.1"/>
    </source>
</evidence>
<dbReference type="InterPro" id="IPR037923">
    <property type="entry name" value="HTH-like"/>
</dbReference>
<evidence type="ECO:0000313" key="6">
    <source>
        <dbReference type="Proteomes" id="UP000298021"/>
    </source>
</evidence>
<name>A0A4Z0JLC2_9LACO</name>
<dbReference type="SUPFAM" id="SSF51215">
    <property type="entry name" value="Regulatory protein AraC"/>
    <property type="match status" value="1"/>
</dbReference>
<proteinExistence type="predicted"/>
<evidence type="ECO:0000256" key="3">
    <source>
        <dbReference type="ARBA" id="ARBA00023163"/>
    </source>
</evidence>
<dbReference type="Gene3D" id="1.10.10.60">
    <property type="entry name" value="Homeodomain-like"/>
    <property type="match status" value="2"/>
</dbReference>
<dbReference type="PANTHER" id="PTHR43280:SF2">
    <property type="entry name" value="HTH-TYPE TRANSCRIPTIONAL REGULATOR EXSA"/>
    <property type="match status" value="1"/>
</dbReference>
<dbReference type="EMBL" id="RKLY01000017">
    <property type="protein sequence ID" value="TGD22904.1"/>
    <property type="molecule type" value="Genomic_DNA"/>
</dbReference>
<keyword evidence="3" id="KW-0804">Transcription</keyword>